<dbReference type="AlphaFoldDB" id="A0A0C2Y4I0"/>
<dbReference type="Proteomes" id="UP000053424">
    <property type="component" value="Unassembled WGS sequence"/>
</dbReference>
<dbReference type="OrthoDB" id="2992500at2759"/>
<evidence type="ECO:0000313" key="1">
    <source>
        <dbReference type="EMBL" id="KIM35972.1"/>
    </source>
</evidence>
<gene>
    <name evidence="1" type="ORF">M413DRAFT_322889</name>
</gene>
<reference evidence="2" key="2">
    <citation type="submission" date="2015-01" db="EMBL/GenBank/DDBJ databases">
        <title>Evolutionary Origins and Diversification of the Mycorrhizal Mutualists.</title>
        <authorList>
            <consortium name="DOE Joint Genome Institute"/>
            <consortium name="Mycorrhizal Genomics Consortium"/>
            <person name="Kohler A."/>
            <person name="Kuo A."/>
            <person name="Nagy L.G."/>
            <person name="Floudas D."/>
            <person name="Copeland A."/>
            <person name="Barry K.W."/>
            <person name="Cichocki N."/>
            <person name="Veneault-Fourrey C."/>
            <person name="LaButti K."/>
            <person name="Lindquist E.A."/>
            <person name="Lipzen A."/>
            <person name="Lundell T."/>
            <person name="Morin E."/>
            <person name="Murat C."/>
            <person name="Riley R."/>
            <person name="Ohm R."/>
            <person name="Sun H."/>
            <person name="Tunlid A."/>
            <person name="Henrissat B."/>
            <person name="Grigoriev I.V."/>
            <person name="Hibbett D.S."/>
            <person name="Martin F."/>
        </authorList>
    </citation>
    <scope>NUCLEOTIDE SEQUENCE [LARGE SCALE GENOMIC DNA]</scope>
    <source>
        <strain evidence="2">h7</strain>
    </source>
</reference>
<accession>A0A0C2Y4I0</accession>
<organism evidence="1 2">
    <name type="scientific">Hebeloma cylindrosporum</name>
    <dbReference type="NCBI Taxonomy" id="76867"/>
    <lineage>
        <taxon>Eukaryota</taxon>
        <taxon>Fungi</taxon>
        <taxon>Dikarya</taxon>
        <taxon>Basidiomycota</taxon>
        <taxon>Agaricomycotina</taxon>
        <taxon>Agaricomycetes</taxon>
        <taxon>Agaricomycetidae</taxon>
        <taxon>Agaricales</taxon>
        <taxon>Agaricineae</taxon>
        <taxon>Hymenogastraceae</taxon>
        <taxon>Hebeloma</taxon>
    </lineage>
</organism>
<evidence type="ECO:0000313" key="2">
    <source>
        <dbReference type="Proteomes" id="UP000053424"/>
    </source>
</evidence>
<proteinExistence type="predicted"/>
<keyword evidence="2" id="KW-1185">Reference proteome</keyword>
<reference evidence="1 2" key="1">
    <citation type="submission" date="2014-04" db="EMBL/GenBank/DDBJ databases">
        <authorList>
            <consortium name="DOE Joint Genome Institute"/>
            <person name="Kuo A."/>
            <person name="Gay G."/>
            <person name="Dore J."/>
            <person name="Kohler A."/>
            <person name="Nagy L.G."/>
            <person name="Floudas D."/>
            <person name="Copeland A."/>
            <person name="Barry K.W."/>
            <person name="Cichocki N."/>
            <person name="Veneault-Fourrey C."/>
            <person name="LaButti K."/>
            <person name="Lindquist E.A."/>
            <person name="Lipzen A."/>
            <person name="Lundell T."/>
            <person name="Morin E."/>
            <person name="Murat C."/>
            <person name="Sun H."/>
            <person name="Tunlid A."/>
            <person name="Henrissat B."/>
            <person name="Grigoriev I.V."/>
            <person name="Hibbett D.S."/>
            <person name="Martin F."/>
            <person name="Nordberg H.P."/>
            <person name="Cantor M.N."/>
            <person name="Hua S.X."/>
        </authorList>
    </citation>
    <scope>NUCLEOTIDE SEQUENCE [LARGE SCALE GENOMIC DNA]</scope>
    <source>
        <strain evidence="2">h7</strain>
    </source>
</reference>
<dbReference type="HOGENOM" id="CLU_1602927_0_0_1"/>
<protein>
    <submittedName>
        <fullName evidence="1">Uncharacterized protein</fullName>
    </submittedName>
</protein>
<dbReference type="EMBL" id="KN831810">
    <property type="protein sequence ID" value="KIM35972.1"/>
    <property type="molecule type" value="Genomic_DNA"/>
</dbReference>
<sequence length="195" mass="21827">MLTRIRPSGLIAFRVDLYDPDAGWMLDIYHPLVCLSSQTLQQVEFWDLPLLPGSPHRNALSMQQSFEGFFSTLPMVRFLRLPVGVRIPEAAIDLIAEGRLLPLVEALEVASYTGIDILTMVGERNEVAYQCSGLVGSSSAAVNIHNTQRRSPAFFSEVVLWTPGRQIRRVNARIKSLQLLSSSQFTKFGIVYAEF</sequence>
<name>A0A0C2Y4I0_HEBCY</name>